<proteinExistence type="predicted"/>
<keyword evidence="5" id="KW-1185">Reference proteome</keyword>
<protein>
    <submittedName>
        <fullName evidence="4">Uncharacterized protein</fullName>
    </submittedName>
</protein>
<keyword evidence="3" id="KW-0732">Signal</keyword>
<evidence type="ECO:0000313" key="5">
    <source>
        <dbReference type="Proteomes" id="UP001215598"/>
    </source>
</evidence>
<keyword evidence="2" id="KW-0812">Transmembrane</keyword>
<feature type="signal peptide" evidence="3">
    <location>
        <begin position="1"/>
        <end position="22"/>
    </location>
</feature>
<feature type="region of interest" description="Disordered" evidence="1">
    <location>
        <begin position="232"/>
        <end position="251"/>
    </location>
</feature>
<accession>A0AAD7HMW3</accession>
<evidence type="ECO:0000313" key="4">
    <source>
        <dbReference type="EMBL" id="KAJ7723911.1"/>
    </source>
</evidence>
<keyword evidence="2" id="KW-0472">Membrane</keyword>
<feature type="compositionally biased region" description="Low complexity" evidence="1">
    <location>
        <begin position="337"/>
        <end position="356"/>
    </location>
</feature>
<evidence type="ECO:0000256" key="1">
    <source>
        <dbReference type="SAM" id="MobiDB-lite"/>
    </source>
</evidence>
<reference evidence="4" key="1">
    <citation type="submission" date="2023-03" db="EMBL/GenBank/DDBJ databases">
        <title>Massive genome expansion in bonnet fungi (Mycena s.s.) driven by repeated elements and novel gene families across ecological guilds.</title>
        <authorList>
            <consortium name="Lawrence Berkeley National Laboratory"/>
            <person name="Harder C.B."/>
            <person name="Miyauchi S."/>
            <person name="Viragh M."/>
            <person name="Kuo A."/>
            <person name="Thoen E."/>
            <person name="Andreopoulos B."/>
            <person name="Lu D."/>
            <person name="Skrede I."/>
            <person name="Drula E."/>
            <person name="Henrissat B."/>
            <person name="Morin E."/>
            <person name="Kohler A."/>
            <person name="Barry K."/>
            <person name="LaButti K."/>
            <person name="Morin E."/>
            <person name="Salamov A."/>
            <person name="Lipzen A."/>
            <person name="Mereny Z."/>
            <person name="Hegedus B."/>
            <person name="Baldrian P."/>
            <person name="Stursova M."/>
            <person name="Weitz H."/>
            <person name="Taylor A."/>
            <person name="Grigoriev I.V."/>
            <person name="Nagy L.G."/>
            <person name="Martin F."/>
            <person name="Kauserud H."/>
        </authorList>
    </citation>
    <scope>NUCLEOTIDE SEQUENCE</scope>
    <source>
        <strain evidence="4">CBHHK182m</strain>
    </source>
</reference>
<name>A0AAD7HMW3_9AGAR</name>
<evidence type="ECO:0000256" key="2">
    <source>
        <dbReference type="SAM" id="Phobius"/>
    </source>
</evidence>
<feature type="transmembrane region" description="Helical" evidence="2">
    <location>
        <begin position="254"/>
        <end position="276"/>
    </location>
</feature>
<gene>
    <name evidence="4" type="ORF">B0H16DRAFT_1597699</name>
</gene>
<evidence type="ECO:0000256" key="3">
    <source>
        <dbReference type="SAM" id="SignalP"/>
    </source>
</evidence>
<organism evidence="4 5">
    <name type="scientific">Mycena metata</name>
    <dbReference type="NCBI Taxonomy" id="1033252"/>
    <lineage>
        <taxon>Eukaryota</taxon>
        <taxon>Fungi</taxon>
        <taxon>Dikarya</taxon>
        <taxon>Basidiomycota</taxon>
        <taxon>Agaricomycotina</taxon>
        <taxon>Agaricomycetes</taxon>
        <taxon>Agaricomycetidae</taxon>
        <taxon>Agaricales</taxon>
        <taxon>Marasmiineae</taxon>
        <taxon>Mycenaceae</taxon>
        <taxon>Mycena</taxon>
    </lineage>
</organism>
<keyword evidence="2" id="KW-1133">Transmembrane helix</keyword>
<dbReference type="PROSITE" id="PS51257">
    <property type="entry name" value="PROKAR_LIPOPROTEIN"/>
    <property type="match status" value="1"/>
</dbReference>
<dbReference type="Proteomes" id="UP001215598">
    <property type="component" value="Unassembled WGS sequence"/>
</dbReference>
<feature type="region of interest" description="Disordered" evidence="1">
    <location>
        <begin position="336"/>
        <end position="383"/>
    </location>
</feature>
<dbReference type="EMBL" id="JARKIB010000207">
    <property type="protein sequence ID" value="KAJ7723911.1"/>
    <property type="molecule type" value="Genomic_DNA"/>
</dbReference>
<feature type="chain" id="PRO_5042012211" evidence="3">
    <location>
        <begin position="23"/>
        <end position="383"/>
    </location>
</feature>
<dbReference type="AlphaFoldDB" id="A0AAD7HMW3"/>
<sequence>MLRLDAILYAGVALSCISTVAGQVTNPPFQWGFSGTQSVFSSLPSCQTFPVAVTPLSMHPVPPFYMIAFAVGGAPITSYIGKNASTLSWQVQHPAGTRLILTVLDSTGTSAGVDSLIYNVTEGSTTQCLPPAGTEPPFNVTANVTDTLTTCEPWGLTIRGGTPPYHVTLAALNAPVVTNVTMGPTDSVFTYIDRADPNGQLIASVSDSNGSWATGSPIVRTQGSSNVDCPGLVTSFGPAGSNGTQPTHSSHKRLGTILGATLGALLVLCSLAFWALRRQRQKYQQNGNSPHGDSGVIDISPFRTEPSDSWYQSATIPPATVISNSKSVGQLRHIDSSTHTGTTAGSPTASPTASPPVIMRELPPPYASPPGESILKRVTNNPS</sequence>
<comment type="caution">
    <text evidence="4">The sequence shown here is derived from an EMBL/GenBank/DDBJ whole genome shotgun (WGS) entry which is preliminary data.</text>
</comment>